<dbReference type="SUPFAM" id="SSF50129">
    <property type="entry name" value="GroES-like"/>
    <property type="match status" value="1"/>
</dbReference>
<dbReference type="PANTHER" id="PTHR43350">
    <property type="entry name" value="NAD-DEPENDENT ALCOHOL DEHYDROGENASE"/>
    <property type="match status" value="1"/>
</dbReference>
<dbReference type="AlphaFoldDB" id="A0A6I3IV34"/>
<dbReference type="Gene3D" id="3.40.50.720">
    <property type="entry name" value="NAD(P)-binding Rossmann-like Domain"/>
    <property type="match status" value="1"/>
</dbReference>
<keyword evidence="7" id="KW-1185">Reference proteome</keyword>
<dbReference type="PANTHER" id="PTHR43350:SF19">
    <property type="entry name" value="D-GULOSIDE 3-DEHYDROGENASE"/>
    <property type="match status" value="1"/>
</dbReference>
<evidence type="ECO:0000313" key="6">
    <source>
        <dbReference type="EMBL" id="MTB72399.1"/>
    </source>
</evidence>
<comment type="cofactor">
    <cofactor evidence="1">
        <name>Zn(2+)</name>
        <dbReference type="ChEBI" id="CHEBI:29105"/>
    </cofactor>
</comment>
<dbReference type="GO" id="GO:0016491">
    <property type="term" value="F:oxidoreductase activity"/>
    <property type="evidence" value="ECO:0007669"/>
    <property type="project" value="UniProtKB-KW"/>
</dbReference>
<dbReference type="GO" id="GO:0046872">
    <property type="term" value="F:metal ion binding"/>
    <property type="evidence" value="ECO:0007669"/>
    <property type="project" value="UniProtKB-KW"/>
</dbReference>
<dbReference type="InterPro" id="IPR011032">
    <property type="entry name" value="GroES-like_sf"/>
</dbReference>
<evidence type="ECO:0000256" key="5">
    <source>
        <dbReference type="ARBA" id="ARBA00023002"/>
    </source>
</evidence>
<dbReference type="InterPro" id="IPR036291">
    <property type="entry name" value="NAD(P)-bd_dom_sf"/>
</dbReference>
<accession>A0A6I3IV34</accession>
<dbReference type="EMBL" id="WLVL01000039">
    <property type="protein sequence ID" value="MTB72399.1"/>
    <property type="molecule type" value="Genomic_DNA"/>
</dbReference>
<dbReference type="Gene3D" id="3.90.180.10">
    <property type="entry name" value="Medium-chain alcohol dehydrogenases, catalytic domain"/>
    <property type="match status" value="1"/>
</dbReference>
<gene>
    <name evidence="6" type="ORF">GGG17_10545</name>
</gene>
<proteinExistence type="inferred from homology"/>
<evidence type="ECO:0000313" key="7">
    <source>
        <dbReference type="Proteomes" id="UP000431092"/>
    </source>
</evidence>
<sequence>MDSTDRPGSALAYWTTGPGTGELRTELLPPLGNDEVLVRTLASGVSRGTELLVHRHQVPPEIAPLMRAPYQVGDLPGPVKYGYLNVGVVEAGPAELQGRRVFCLYPHQDRYVVPAAAVVPVPDDVPTHRAVLAGTVETAVNALWDAAPRIGDRVAVVGAGMVGLAVALLLRRHPLQHLEVVETSASRREQVRTLGLTAVEPDQAVVDCDLTFHTSATSAGLTTCLDLLGVEGEVVEMSWYGTRTPEVPLGGAFHAKRLSVRASQVSRVSPARSARRGYADRLAVALAALADDAFDELLSPAVDLADLPATMVELADGRRDAVCQLVTYPDPSPDQQE</sequence>
<keyword evidence="5" id="KW-0560">Oxidoreductase</keyword>
<evidence type="ECO:0000256" key="3">
    <source>
        <dbReference type="ARBA" id="ARBA00022723"/>
    </source>
</evidence>
<evidence type="ECO:0000256" key="4">
    <source>
        <dbReference type="ARBA" id="ARBA00022833"/>
    </source>
</evidence>
<evidence type="ECO:0000256" key="1">
    <source>
        <dbReference type="ARBA" id="ARBA00001947"/>
    </source>
</evidence>
<dbReference type="CDD" id="cd08255">
    <property type="entry name" value="2-desacetyl-2-hydroxyethyl_bacteriochlorophyllide_like"/>
    <property type="match status" value="1"/>
</dbReference>
<dbReference type="SUPFAM" id="SSF51735">
    <property type="entry name" value="NAD(P)-binding Rossmann-fold domains"/>
    <property type="match status" value="1"/>
</dbReference>
<evidence type="ECO:0000256" key="2">
    <source>
        <dbReference type="ARBA" id="ARBA00008072"/>
    </source>
</evidence>
<comment type="similarity">
    <text evidence="2">Belongs to the zinc-containing alcohol dehydrogenase family.</text>
</comment>
<keyword evidence="3" id="KW-0479">Metal-binding</keyword>
<dbReference type="Proteomes" id="UP000431092">
    <property type="component" value="Unassembled WGS sequence"/>
</dbReference>
<reference evidence="6 7" key="1">
    <citation type="submission" date="2019-11" db="EMBL/GenBank/DDBJ databases">
        <title>Whole genome sequencing identifies a novel species of the genus Arsenicicoccus isolated from human blood.</title>
        <authorList>
            <person name="Jeong J.H."/>
            <person name="Kweon O.J."/>
            <person name="Kim H.R."/>
            <person name="Kim T.-H."/>
            <person name="Ha S.-M."/>
            <person name="Lee M.-K."/>
        </authorList>
    </citation>
    <scope>NUCLEOTIDE SEQUENCE [LARGE SCALE GENOMIC DNA]</scope>
    <source>
        <strain evidence="6 7">MKL-02</strain>
    </source>
</reference>
<comment type="caution">
    <text evidence="6">The sequence shown here is derived from an EMBL/GenBank/DDBJ whole genome shotgun (WGS) entry which is preliminary data.</text>
</comment>
<name>A0A6I3IV34_9MICO</name>
<protein>
    <submittedName>
        <fullName evidence="6">Dehydrogenase</fullName>
    </submittedName>
</protein>
<organism evidence="6 7">
    <name type="scientific">Arsenicicoccus cauae</name>
    <dbReference type="NCBI Taxonomy" id="2663847"/>
    <lineage>
        <taxon>Bacteria</taxon>
        <taxon>Bacillati</taxon>
        <taxon>Actinomycetota</taxon>
        <taxon>Actinomycetes</taxon>
        <taxon>Micrococcales</taxon>
        <taxon>Intrasporangiaceae</taxon>
        <taxon>Arsenicicoccus</taxon>
    </lineage>
</organism>
<keyword evidence="4" id="KW-0862">Zinc</keyword>